<reference evidence="1" key="2">
    <citation type="journal article" date="2022" name="New Phytol.">
        <title>Evolutionary transition to the ectomycorrhizal habit in the genomes of a hyperdiverse lineage of mushroom-forming fungi.</title>
        <authorList>
            <person name="Looney B."/>
            <person name="Miyauchi S."/>
            <person name="Morin E."/>
            <person name="Drula E."/>
            <person name="Courty P.E."/>
            <person name="Kohler A."/>
            <person name="Kuo A."/>
            <person name="LaButti K."/>
            <person name="Pangilinan J."/>
            <person name="Lipzen A."/>
            <person name="Riley R."/>
            <person name="Andreopoulos W."/>
            <person name="He G."/>
            <person name="Johnson J."/>
            <person name="Nolan M."/>
            <person name="Tritt A."/>
            <person name="Barry K.W."/>
            <person name="Grigoriev I.V."/>
            <person name="Nagy L.G."/>
            <person name="Hibbett D."/>
            <person name="Henrissat B."/>
            <person name="Matheny P.B."/>
            <person name="Labbe J."/>
            <person name="Martin F.M."/>
        </authorList>
    </citation>
    <scope>NUCLEOTIDE SEQUENCE</scope>
    <source>
        <strain evidence="1">EC-137</strain>
    </source>
</reference>
<dbReference type="EMBL" id="MU273466">
    <property type="protein sequence ID" value="KAI0037002.1"/>
    <property type="molecule type" value="Genomic_DNA"/>
</dbReference>
<reference evidence="1" key="1">
    <citation type="submission" date="2021-02" db="EMBL/GenBank/DDBJ databases">
        <authorList>
            <consortium name="DOE Joint Genome Institute"/>
            <person name="Ahrendt S."/>
            <person name="Looney B.P."/>
            <person name="Miyauchi S."/>
            <person name="Morin E."/>
            <person name="Drula E."/>
            <person name="Courty P.E."/>
            <person name="Chicoki N."/>
            <person name="Fauchery L."/>
            <person name="Kohler A."/>
            <person name="Kuo A."/>
            <person name="Labutti K."/>
            <person name="Pangilinan J."/>
            <person name="Lipzen A."/>
            <person name="Riley R."/>
            <person name="Andreopoulos W."/>
            <person name="He G."/>
            <person name="Johnson J."/>
            <person name="Barry K.W."/>
            <person name="Grigoriev I.V."/>
            <person name="Nagy L."/>
            <person name="Hibbett D."/>
            <person name="Henrissat B."/>
            <person name="Matheny P.B."/>
            <person name="Labbe J."/>
            <person name="Martin F."/>
        </authorList>
    </citation>
    <scope>NUCLEOTIDE SEQUENCE</scope>
    <source>
        <strain evidence="1">EC-137</strain>
    </source>
</reference>
<sequence length="910" mass="96105">MAATIMAAVTASSGSPRPSLSSRRPVHQPSVNLLLSDFPSPPSFIPPSPSGFNPPPSLPPSGPLPPVPGPSPISSQDLSMISSVPARSRRASKISLNSSASWRDSQTSTSSGSNHPSPSTSIHTFGTPFRTRPESVTSVSQTSIRSAPSSSSLCPPRHTRHPSDYRPTAIFESDELDAPPLTRTSLADIPRATPSPQPPPVRDGNDDDLASVDMRDLPADDGDEEQDLYAQAKALHVQMRRTRSKTALHRAAQREPSPEPLLEPALRRRETSGSALSAAESAVSHPELNSSRTEPSASTVAPTRSRAESTRSRTDSVYSRVSSAQSHAMPPRPFPTRSAPPSSFRAPSPDIESIMAVTPRPRRRSETSSRASSRTRSRVASLPGSRRVSDALSHSSLPYADDWNEASFVDDYGEAPSSDEGEAKSGDSDLDLHTPLPNLMLKHGMLSPSSKLLGQSRATTPLDGRPGSTLSVGSVMTKSGVYKDDRDTVQRRIRHRDGKLLRGGLGLTTGLGWSDSEDEGAPSPLTRRVSSLTLSRSQSSQSLGSSARRNRSSTNPLARSQSNGAQITRSRGPPSAWSKSHTPRSASERHPPNLEEQPTHWRNSEPVPTTPRARTDSQATEPSTPSTASLRTPELELVAPPLGPRRRNGDREKSLPPLPRVSRGPSLKRETSGAALRREPSMASMNSAASLSMPSLRREPSTSALRPPTKYSSAVSPSPLPTSRSAASLSTTSLTPSTSTSDAEMSPLPSSASMPQTPLSPSGPRPLLTAAVGLQGLQPGEPVRKSLLGYNRNLHDAQRARYAAGTGLARAPSLGRSGAPRPGLPRVASQPALVGGLDEKPKPRTGTGMVYRKSGGNTLSASAPTAGGLSRRPSGIGTPNSLSVNTAASGRRVPSPLPSPTPSYTGAVAI</sequence>
<proteinExistence type="predicted"/>
<gene>
    <name evidence="1" type="ORF">K488DRAFT_67168</name>
</gene>
<evidence type="ECO:0000313" key="1">
    <source>
        <dbReference type="EMBL" id="KAI0037002.1"/>
    </source>
</evidence>
<dbReference type="Proteomes" id="UP000814128">
    <property type="component" value="Unassembled WGS sequence"/>
</dbReference>
<organism evidence="1 2">
    <name type="scientific">Vararia minispora EC-137</name>
    <dbReference type="NCBI Taxonomy" id="1314806"/>
    <lineage>
        <taxon>Eukaryota</taxon>
        <taxon>Fungi</taxon>
        <taxon>Dikarya</taxon>
        <taxon>Basidiomycota</taxon>
        <taxon>Agaricomycotina</taxon>
        <taxon>Agaricomycetes</taxon>
        <taxon>Russulales</taxon>
        <taxon>Lachnocladiaceae</taxon>
        <taxon>Vararia</taxon>
    </lineage>
</organism>
<protein>
    <submittedName>
        <fullName evidence="1">Uncharacterized protein</fullName>
    </submittedName>
</protein>
<evidence type="ECO:0000313" key="2">
    <source>
        <dbReference type="Proteomes" id="UP000814128"/>
    </source>
</evidence>
<name>A0ACB8QZB4_9AGAM</name>
<keyword evidence="2" id="KW-1185">Reference proteome</keyword>
<accession>A0ACB8QZB4</accession>
<comment type="caution">
    <text evidence="1">The sequence shown here is derived from an EMBL/GenBank/DDBJ whole genome shotgun (WGS) entry which is preliminary data.</text>
</comment>